<reference evidence="3" key="1">
    <citation type="submission" date="2024-02" db="UniProtKB">
        <authorList>
            <consortium name="WormBaseParasite"/>
        </authorList>
    </citation>
    <scope>IDENTIFICATION</scope>
</reference>
<evidence type="ECO:0000313" key="2">
    <source>
        <dbReference type="Proteomes" id="UP000035681"/>
    </source>
</evidence>
<name>A0AAF5DFK0_STRER</name>
<keyword evidence="1" id="KW-0812">Transmembrane</keyword>
<sequence length="317" mass="36453">YKKSNNINFIYNFSMMNKIYLISFLILFIFYVQCRSIDNQPAYVQGKISSDITKHANRILNEISTRILEKEHKIPHEPKASAREGVDGDEEDGASDTFQGDILLTEKQAKRLIELAVKEAEAKDMPSKNDNKIQVLQIEFPVKGLKKKNKLFTTMIIKSFFFILICFVLFINCILYEGSAVNENITFPNEKRLEEIEKDLPINENITVINDRKQNDIKITKKVNEILNKIEAAILIKEGKIIKIDTFEPNDKPDFDTQFPERNEYYQGDIILTEEQAIELVNCAIKEAIRKGVDVSSINTTIGDKKVDAKLQKLLKI</sequence>
<keyword evidence="1" id="KW-1133">Transmembrane helix</keyword>
<dbReference type="Proteomes" id="UP000035681">
    <property type="component" value="Unplaced"/>
</dbReference>
<dbReference type="WBParaSite" id="TCONS_00010551.p1">
    <property type="protein sequence ID" value="TCONS_00010551.p1"/>
    <property type="gene ID" value="XLOC_003814"/>
</dbReference>
<feature type="transmembrane region" description="Helical" evidence="1">
    <location>
        <begin position="151"/>
        <end position="171"/>
    </location>
</feature>
<keyword evidence="2" id="KW-1185">Reference proteome</keyword>
<proteinExistence type="predicted"/>
<keyword evidence="1" id="KW-0472">Membrane</keyword>
<feature type="transmembrane region" description="Helical" evidence="1">
    <location>
        <begin position="15"/>
        <end position="32"/>
    </location>
</feature>
<evidence type="ECO:0000313" key="3">
    <source>
        <dbReference type="WBParaSite" id="TCONS_00010551.p1"/>
    </source>
</evidence>
<organism evidence="2 3">
    <name type="scientific">Strongyloides stercoralis</name>
    <name type="common">Threadworm</name>
    <dbReference type="NCBI Taxonomy" id="6248"/>
    <lineage>
        <taxon>Eukaryota</taxon>
        <taxon>Metazoa</taxon>
        <taxon>Ecdysozoa</taxon>
        <taxon>Nematoda</taxon>
        <taxon>Chromadorea</taxon>
        <taxon>Rhabditida</taxon>
        <taxon>Tylenchina</taxon>
        <taxon>Panagrolaimomorpha</taxon>
        <taxon>Strongyloidoidea</taxon>
        <taxon>Strongyloididae</taxon>
        <taxon>Strongyloides</taxon>
    </lineage>
</organism>
<protein>
    <submittedName>
        <fullName evidence="3">Uncharacterized protein</fullName>
    </submittedName>
</protein>
<accession>A0AAF5DFK0</accession>
<evidence type="ECO:0000256" key="1">
    <source>
        <dbReference type="SAM" id="Phobius"/>
    </source>
</evidence>
<dbReference type="AlphaFoldDB" id="A0AAF5DFK0"/>